<dbReference type="PANTHER" id="PTHR12147">
    <property type="entry name" value="METALLOPEPTIDASE M28 FAMILY MEMBER"/>
    <property type="match status" value="1"/>
</dbReference>
<dbReference type="Pfam" id="PF04389">
    <property type="entry name" value="Peptidase_M28"/>
    <property type="match status" value="1"/>
</dbReference>
<evidence type="ECO:0000259" key="1">
    <source>
        <dbReference type="Pfam" id="PF04389"/>
    </source>
</evidence>
<keyword evidence="3" id="KW-1185">Reference proteome</keyword>
<dbReference type="GO" id="GO:0006508">
    <property type="term" value="P:proteolysis"/>
    <property type="evidence" value="ECO:0007669"/>
    <property type="project" value="InterPro"/>
</dbReference>
<dbReference type="PANTHER" id="PTHR12147:SF26">
    <property type="entry name" value="PEPTIDASE M28 DOMAIN-CONTAINING PROTEIN"/>
    <property type="match status" value="1"/>
</dbReference>
<protein>
    <submittedName>
        <fullName evidence="2">Peptidase, M28 family</fullName>
        <ecNumber evidence="2">3.4.-.-</ecNumber>
    </submittedName>
</protein>
<evidence type="ECO:0000313" key="3">
    <source>
        <dbReference type="Proteomes" id="UP000006258"/>
    </source>
</evidence>
<dbReference type="EC" id="3.4.-.-" evidence="2"/>
<gene>
    <name evidence="2" type="ORF">HMPREF0766_10902</name>
</gene>
<dbReference type="eggNOG" id="COG2234">
    <property type="taxonomic scope" value="Bacteria"/>
</dbReference>
<dbReference type="AlphaFoldDB" id="D7VIT3"/>
<proteinExistence type="predicted"/>
<dbReference type="HOGENOM" id="CLU_019932_0_2_10"/>
<dbReference type="SUPFAM" id="SSF53187">
    <property type="entry name" value="Zn-dependent exopeptidases"/>
    <property type="match status" value="1"/>
</dbReference>
<name>D7VIT3_SPHSI</name>
<organism evidence="2 3">
    <name type="scientific">Sphingobacterium spiritivorum ATCC 33861</name>
    <dbReference type="NCBI Taxonomy" id="525373"/>
    <lineage>
        <taxon>Bacteria</taxon>
        <taxon>Pseudomonadati</taxon>
        <taxon>Bacteroidota</taxon>
        <taxon>Sphingobacteriia</taxon>
        <taxon>Sphingobacteriales</taxon>
        <taxon>Sphingobacteriaceae</taxon>
        <taxon>Sphingobacterium</taxon>
    </lineage>
</organism>
<evidence type="ECO:0000313" key="2">
    <source>
        <dbReference type="EMBL" id="EFK59985.1"/>
    </source>
</evidence>
<dbReference type="GO" id="GO:0008235">
    <property type="term" value="F:metalloexopeptidase activity"/>
    <property type="evidence" value="ECO:0007669"/>
    <property type="project" value="InterPro"/>
</dbReference>
<comment type="caution">
    <text evidence="2">The sequence shown here is derived from an EMBL/GenBank/DDBJ whole genome shotgun (WGS) entry which is preliminary data.</text>
</comment>
<accession>D7VIT3</accession>
<dbReference type="Gene3D" id="3.40.630.10">
    <property type="entry name" value="Zn peptidases"/>
    <property type="match status" value="2"/>
</dbReference>
<keyword evidence="2" id="KW-0378">Hydrolase</keyword>
<feature type="domain" description="Peptidase M28" evidence="1">
    <location>
        <begin position="261"/>
        <end position="461"/>
    </location>
</feature>
<dbReference type="InterPro" id="IPR045175">
    <property type="entry name" value="M28_fam"/>
</dbReference>
<reference evidence="2" key="1">
    <citation type="submission" date="2010-07" db="EMBL/GenBank/DDBJ databases">
        <authorList>
            <person name="Muzny D."/>
            <person name="Qin X."/>
            <person name="Buhay C."/>
            <person name="Dugan-Rocha S."/>
            <person name="Ding Y."/>
            <person name="Chen G."/>
            <person name="Hawes A."/>
            <person name="Holder M."/>
            <person name="Jhangiani S."/>
            <person name="Johnson A."/>
            <person name="Khan Z."/>
            <person name="Li Z."/>
            <person name="Liu W."/>
            <person name="Liu X."/>
            <person name="Perez L."/>
            <person name="Shen H."/>
            <person name="Wang Q."/>
            <person name="Watt J."/>
            <person name="Xi L."/>
            <person name="Xin Y."/>
            <person name="Zhou J."/>
            <person name="Deng J."/>
            <person name="Jiang H."/>
            <person name="Liu Y."/>
            <person name="Qu J."/>
            <person name="Song X.-Z."/>
            <person name="Zhang L."/>
            <person name="Villasana D."/>
            <person name="Johnson A."/>
            <person name="Liu J."/>
            <person name="Liyanage D."/>
            <person name="Lorensuhewa L."/>
            <person name="Robinson T."/>
            <person name="Song A."/>
            <person name="Song B.-B."/>
            <person name="Dinh H."/>
            <person name="Thornton R."/>
            <person name="Coyle M."/>
            <person name="Francisco L."/>
            <person name="Jackson L."/>
            <person name="Javaid M."/>
            <person name="Korchina V."/>
            <person name="Kovar C."/>
            <person name="Mata R."/>
            <person name="Mathew T."/>
            <person name="Ngo R."/>
            <person name="Nguyen L."/>
            <person name="Nguyen N."/>
            <person name="Okwuonu G."/>
            <person name="Ongeri F."/>
            <person name="Pham C."/>
            <person name="Simmons D."/>
            <person name="Wilczek-Boney K."/>
            <person name="Hale W."/>
            <person name="Jakkamsetti A."/>
            <person name="Pham P."/>
            <person name="Ruth R."/>
            <person name="San Lucas F."/>
            <person name="Warren J."/>
            <person name="Zhang J."/>
            <person name="Zhao Z."/>
            <person name="Zhou C."/>
            <person name="Zhu D."/>
            <person name="Lee S."/>
            <person name="Bess C."/>
            <person name="Blankenburg K."/>
            <person name="Forbes L."/>
            <person name="Fu Q."/>
            <person name="Gubbala S."/>
            <person name="Hirani K."/>
            <person name="Jayaseelan J.C."/>
            <person name="Lara F."/>
            <person name="Munidasa M."/>
            <person name="Palculict T."/>
            <person name="Patil S."/>
            <person name="Pu L.-L."/>
            <person name="Saada N."/>
            <person name="Tang L."/>
            <person name="Weissenberger G."/>
            <person name="Zhu Y."/>
            <person name="Hemphill L."/>
            <person name="Shang Y."/>
            <person name="Youmans B."/>
            <person name="Ayvaz T."/>
            <person name="Ross M."/>
            <person name="Santibanez J."/>
            <person name="Aqrawi P."/>
            <person name="Gross S."/>
            <person name="Joshi V."/>
            <person name="Fowler G."/>
            <person name="Nazareth L."/>
            <person name="Reid J."/>
            <person name="Worley K."/>
            <person name="Petrosino J."/>
            <person name="Highlander S."/>
            <person name="Gibbs R."/>
        </authorList>
    </citation>
    <scope>NUCLEOTIDE SEQUENCE [LARGE SCALE GENOMIC DNA]</scope>
    <source>
        <strain evidence="2">ATCC 33861</strain>
    </source>
</reference>
<sequence>MNCSLVLKDSPNDFLSPSAGRFLLRTLPVKPLFIKNPYLAHVNTFLIMNRINALFCGLFVFASLNSTAQKSATPVVDNAYITNILNTLASDEMRGRSALTKDIEKAADYIAGEFQSIGLEPYAEKNYRQTFQVQKISPSVPKVSIDQTTVSPENVMILSRVKDLHLDAKSGAKVLKIEAGSDFSEEFRKIVQSGIQNAIVQVDPSFKDLFKRFQKIYGKESLVAEGNTVFTNSFVFILGHQISDDYQVELKNTYETIPLFNVAGIIPGKSKASEYVIFSAHYDHIGILAPEGQDSIANGADDDASGVTAMIALAKHFKKVNKNERTLIFVAFTGEELGMYGSTYFSQHINPDQVTAMINMEMIGKDSKFGPNTMYITGYHQSNLGELMQKNLKGSKFKFYPDPYPQQNLFYRSDNAVLAAQGVPAHSFSTSQMDQDTYYHTVKDEVSTLNIENIKASIEAIAIGITGIVNGKQTPSRVEKLRE</sequence>
<dbReference type="InterPro" id="IPR007484">
    <property type="entry name" value="Peptidase_M28"/>
</dbReference>
<dbReference type="STRING" id="525373.HMPREF0766_10902"/>
<dbReference type="Proteomes" id="UP000006258">
    <property type="component" value="Unassembled WGS sequence"/>
</dbReference>
<dbReference type="EMBL" id="ACHA02000002">
    <property type="protein sequence ID" value="EFK59985.1"/>
    <property type="molecule type" value="Genomic_DNA"/>
</dbReference>